<keyword evidence="3" id="KW-1185">Reference proteome</keyword>
<evidence type="ECO:0000313" key="3">
    <source>
        <dbReference type="Proteomes" id="UP000765509"/>
    </source>
</evidence>
<proteinExistence type="predicted"/>
<dbReference type="Proteomes" id="UP000765509">
    <property type="component" value="Unassembled WGS sequence"/>
</dbReference>
<sequence>MEYHTDSKGYAINEPPNDDQDPKEEFLVENQEEKQLEIQDIQVEAGIPQDTANKNFCKHTQDAHTFLVTPAGGVEYIHGTDTKMTVCIDNAQHTLIIDSGGQRIPGQPIPKL</sequence>
<accession>A0A9Q3BCG5</accession>
<comment type="caution">
    <text evidence="2">The sequence shown here is derived from an EMBL/GenBank/DDBJ whole genome shotgun (WGS) entry which is preliminary data.</text>
</comment>
<gene>
    <name evidence="2" type="ORF">O181_002736</name>
</gene>
<evidence type="ECO:0000256" key="1">
    <source>
        <dbReference type="SAM" id="MobiDB-lite"/>
    </source>
</evidence>
<protein>
    <submittedName>
        <fullName evidence="2">Uncharacterized protein</fullName>
    </submittedName>
</protein>
<reference evidence="2" key="1">
    <citation type="submission" date="2021-03" db="EMBL/GenBank/DDBJ databases">
        <title>Draft genome sequence of rust myrtle Austropuccinia psidii MF-1, a brazilian biotype.</title>
        <authorList>
            <person name="Quecine M.C."/>
            <person name="Pachon D.M.R."/>
            <person name="Bonatelli M.L."/>
            <person name="Correr F.H."/>
            <person name="Franceschini L.M."/>
            <person name="Leite T.F."/>
            <person name="Margarido G.R.A."/>
            <person name="Almeida C.A."/>
            <person name="Ferrarezi J.A."/>
            <person name="Labate C.A."/>
        </authorList>
    </citation>
    <scope>NUCLEOTIDE SEQUENCE</scope>
    <source>
        <strain evidence="2">MF-1</strain>
    </source>
</reference>
<evidence type="ECO:0000313" key="2">
    <source>
        <dbReference type="EMBL" id="MBW0463021.1"/>
    </source>
</evidence>
<feature type="region of interest" description="Disordered" evidence="1">
    <location>
        <begin position="1"/>
        <end position="22"/>
    </location>
</feature>
<dbReference type="EMBL" id="AVOT02000469">
    <property type="protein sequence ID" value="MBW0463021.1"/>
    <property type="molecule type" value="Genomic_DNA"/>
</dbReference>
<name>A0A9Q3BCG5_9BASI</name>
<dbReference type="AlphaFoldDB" id="A0A9Q3BCG5"/>
<organism evidence="2 3">
    <name type="scientific">Austropuccinia psidii MF-1</name>
    <dbReference type="NCBI Taxonomy" id="1389203"/>
    <lineage>
        <taxon>Eukaryota</taxon>
        <taxon>Fungi</taxon>
        <taxon>Dikarya</taxon>
        <taxon>Basidiomycota</taxon>
        <taxon>Pucciniomycotina</taxon>
        <taxon>Pucciniomycetes</taxon>
        <taxon>Pucciniales</taxon>
        <taxon>Sphaerophragmiaceae</taxon>
        <taxon>Austropuccinia</taxon>
    </lineage>
</organism>